<evidence type="ECO:0000313" key="2">
    <source>
        <dbReference type="EMBL" id="RPA86344.1"/>
    </source>
</evidence>
<name>A0A3N4IXG3_ASCIM</name>
<evidence type="ECO:0000256" key="1">
    <source>
        <dbReference type="SAM" id="SignalP"/>
    </source>
</evidence>
<sequence length="216" mass="23922">MGSYICLLLLFLILDCINASPVLDQSSQNIVIDSTGAFTIPETLPDGVYAFPFQNKHGVAKSIAPIAIHLGTDILGQPTSRKPSNLEVERQAASYRPVCFHNEFQIRAKSYHRAVKATPSAIDRYWFPGNNQQFPPGWAVFIKIFIDAFVWCNINQQGLTLAPSSLDYYEADWKLEEVCGSRRGGWAGKNGEGVAYMRHISLEGRPGARCNLFGPA</sequence>
<keyword evidence="1" id="KW-0732">Signal</keyword>
<accession>A0A3N4IXG3</accession>
<reference evidence="2 3" key="1">
    <citation type="journal article" date="2018" name="Nat. Ecol. Evol.">
        <title>Pezizomycetes genomes reveal the molecular basis of ectomycorrhizal truffle lifestyle.</title>
        <authorList>
            <person name="Murat C."/>
            <person name="Payen T."/>
            <person name="Noel B."/>
            <person name="Kuo A."/>
            <person name="Morin E."/>
            <person name="Chen J."/>
            <person name="Kohler A."/>
            <person name="Krizsan K."/>
            <person name="Balestrini R."/>
            <person name="Da Silva C."/>
            <person name="Montanini B."/>
            <person name="Hainaut M."/>
            <person name="Levati E."/>
            <person name="Barry K.W."/>
            <person name="Belfiori B."/>
            <person name="Cichocki N."/>
            <person name="Clum A."/>
            <person name="Dockter R.B."/>
            <person name="Fauchery L."/>
            <person name="Guy J."/>
            <person name="Iotti M."/>
            <person name="Le Tacon F."/>
            <person name="Lindquist E.A."/>
            <person name="Lipzen A."/>
            <person name="Malagnac F."/>
            <person name="Mello A."/>
            <person name="Molinier V."/>
            <person name="Miyauchi S."/>
            <person name="Poulain J."/>
            <person name="Riccioni C."/>
            <person name="Rubini A."/>
            <person name="Sitrit Y."/>
            <person name="Splivallo R."/>
            <person name="Traeger S."/>
            <person name="Wang M."/>
            <person name="Zifcakova L."/>
            <person name="Wipf D."/>
            <person name="Zambonelli A."/>
            <person name="Paolocci F."/>
            <person name="Nowrousian M."/>
            <person name="Ottonello S."/>
            <person name="Baldrian P."/>
            <person name="Spatafora J.W."/>
            <person name="Henrissat B."/>
            <person name="Nagy L.G."/>
            <person name="Aury J.M."/>
            <person name="Wincker P."/>
            <person name="Grigoriev I.V."/>
            <person name="Bonfante P."/>
            <person name="Martin F.M."/>
        </authorList>
    </citation>
    <scope>NUCLEOTIDE SEQUENCE [LARGE SCALE GENOMIC DNA]</scope>
    <source>
        <strain evidence="2 3">RN42</strain>
    </source>
</reference>
<evidence type="ECO:0000313" key="3">
    <source>
        <dbReference type="Proteomes" id="UP000275078"/>
    </source>
</evidence>
<keyword evidence="3" id="KW-1185">Reference proteome</keyword>
<proteinExistence type="predicted"/>
<feature type="signal peptide" evidence="1">
    <location>
        <begin position="1"/>
        <end position="19"/>
    </location>
</feature>
<dbReference type="Proteomes" id="UP000275078">
    <property type="component" value="Unassembled WGS sequence"/>
</dbReference>
<dbReference type="AlphaFoldDB" id="A0A3N4IXG3"/>
<feature type="chain" id="PRO_5018183668" evidence="1">
    <location>
        <begin position="20"/>
        <end position="216"/>
    </location>
</feature>
<protein>
    <submittedName>
        <fullName evidence="2">Uncharacterized protein</fullName>
    </submittedName>
</protein>
<gene>
    <name evidence="2" type="ORF">BJ508DRAFT_302239</name>
</gene>
<organism evidence="2 3">
    <name type="scientific">Ascobolus immersus RN42</name>
    <dbReference type="NCBI Taxonomy" id="1160509"/>
    <lineage>
        <taxon>Eukaryota</taxon>
        <taxon>Fungi</taxon>
        <taxon>Dikarya</taxon>
        <taxon>Ascomycota</taxon>
        <taxon>Pezizomycotina</taxon>
        <taxon>Pezizomycetes</taxon>
        <taxon>Pezizales</taxon>
        <taxon>Ascobolaceae</taxon>
        <taxon>Ascobolus</taxon>
    </lineage>
</organism>
<dbReference type="EMBL" id="ML119650">
    <property type="protein sequence ID" value="RPA86344.1"/>
    <property type="molecule type" value="Genomic_DNA"/>
</dbReference>